<gene>
    <name evidence="1" type="ORF">AVEN_183911_1</name>
</gene>
<reference evidence="1 2" key="1">
    <citation type="journal article" date="2019" name="Sci. Rep.">
        <title>Orb-weaving spider Araneus ventricosus genome elucidates the spidroin gene catalogue.</title>
        <authorList>
            <person name="Kono N."/>
            <person name="Nakamura H."/>
            <person name="Ohtoshi R."/>
            <person name="Moran D.A.P."/>
            <person name="Shinohara A."/>
            <person name="Yoshida Y."/>
            <person name="Fujiwara M."/>
            <person name="Mori M."/>
            <person name="Tomita M."/>
            <person name="Arakawa K."/>
        </authorList>
    </citation>
    <scope>NUCLEOTIDE SEQUENCE [LARGE SCALE GENOMIC DNA]</scope>
</reference>
<keyword evidence="2" id="KW-1185">Reference proteome</keyword>
<evidence type="ECO:0000313" key="2">
    <source>
        <dbReference type="Proteomes" id="UP000499080"/>
    </source>
</evidence>
<sequence>MPLKTPARNRRKEIVVCASASRFTCVIGTHSAACLSETQFQFSSVQQFFAGVGTYASSNISLYTTNGMLLTSFKSVDTNRCVCEEPYLPACRVVTFHEKWLFRALLMGAPKDLSKVVVLHFIGNLSV</sequence>
<evidence type="ECO:0000313" key="1">
    <source>
        <dbReference type="EMBL" id="GBM22463.1"/>
    </source>
</evidence>
<comment type="caution">
    <text evidence="1">The sequence shown here is derived from an EMBL/GenBank/DDBJ whole genome shotgun (WGS) entry which is preliminary data.</text>
</comment>
<name>A0A4Y2DZZ6_ARAVE</name>
<dbReference type="AlphaFoldDB" id="A0A4Y2DZZ6"/>
<proteinExistence type="predicted"/>
<dbReference type="Proteomes" id="UP000499080">
    <property type="component" value="Unassembled WGS sequence"/>
</dbReference>
<organism evidence="1 2">
    <name type="scientific">Araneus ventricosus</name>
    <name type="common">Orbweaver spider</name>
    <name type="synonym">Epeira ventricosa</name>
    <dbReference type="NCBI Taxonomy" id="182803"/>
    <lineage>
        <taxon>Eukaryota</taxon>
        <taxon>Metazoa</taxon>
        <taxon>Ecdysozoa</taxon>
        <taxon>Arthropoda</taxon>
        <taxon>Chelicerata</taxon>
        <taxon>Arachnida</taxon>
        <taxon>Araneae</taxon>
        <taxon>Araneomorphae</taxon>
        <taxon>Entelegynae</taxon>
        <taxon>Araneoidea</taxon>
        <taxon>Araneidae</taxon>
        <taxon>Araneus</taxon>
    </lineage>
</organism>
<dbReference type="EMBL" id="BGPR01000481">
    <property type="protein sequence ID" value="GBM22463.1"/>
    <property type="molecule type" value="Genomic_DNA"/>
</dbReference>
<accession>A0A4Y2DZZ6</accession>
<protein>
    <submittedName>
        <fullName evidence="1">Uncharacterized protein</fullName>
    </submittedName>
</protein>